<dbReference type="GO" id="GO:0004674">
    <property type="term" value="F:protein serine/threonine kinase activity"/>
    <property type="evidence" value="ECO:0007669"/>
    <property type="project" value="UniProtKB-KW"/>
</dbReference>
<keyword evidence="5 9" id="KW-0547">Nucleotide-binding</keyword>
<feature type="domain" description="Ig-like" evidence="12">
    <location>
        <begin position="129"/>
        <end position="217"/>
    </location>
</feature>
<dbReference type="Gene3D" id="1.10.510.10">
    <property type="entry name" value="Transferase(Phosphotransferase) domain 1"/>
    <property type="match status" value="1"/>
</dbReference>
<dbReference type="InterPro" id="IPR003599">
    <property type="entry name" value="Ig_sub"/>
</dbReference>
<evidence type="ECO:0000256" key="8">
    <source>
        <dbReference type="ARBA" id="ARBA00023319"/>
    </source>
</evidence>
<evidence type="ECO:0000256" key="4">
    <source>
        <dbReference type="ARBA" id="ARBA00022679"/>
    </source>
</evidence>
<evidence type="ECO:0000313" key="13">
    <source>
        <dbReference type="EMBL" id="KAI1901976.1"/>
    </source>
</evidence>
<feature type="compositionally biased region" description="Polar residues" evidence="10">
    <location>
        <begin position="551"/>
        <end position="564"/>
    </location>
</feature>
<protein>
    <submittedName>
        <fullName evidence="13">Uncharacterized protein</fullName>
    </submittedName>
</protein>
<feature type="region of interest" description="Disordered" evidence="10">
    <location>
        <begin position="551"/>
        <end position="576"/>
    </location>
</feature>
<evidence type="ECO:0000259" key="12">
    <source>
        <dbReference type="PROSITE" id="PS50835"/>
    </source>
</evidence>
<dbReference type="PANTHER" id="PTHR24342">
    <property type="entry name" value="SERINE/THREONINE-PROTEIN KINASE 17"/>
    <property type="match status" value="1"/>
</dbReference>
<dbReference type="Gene3D" id="3.30.200.20">
    <property type="entry name" value="Phosphorylase Kinase, domain 1"/>
    <property type="match status" value="1"/>
</dbReference>
<dbReference type="InterPro" id="IPR011009">
    <property type="entry name" value="Kinase-like_dom_sf"/>
</dbReference>
<dbReference type="Gene3D" id="2.60.40.10">
    <property type="entry name" value="Immunoglobulins"/>
    <property type="match status" value="1"/>
</dbReference>
<comment type="subcellular location">
    <subcellularLocation>
        <location evidence="1">Cytoplasm</location>
    </subcellularLocation>
</comment>
<keyword evidence="8" id="KW-0393">Immunoglobulin domain</keyword>
<evidence type="ECO:0000256" key="1">
    <source>
        <dbReference type="ARBA" id="ARBA00004496"/>
    </source>
</evidence>
<dbReference type="SMART" id="SM00409">
    <property type="entry name" value="IG"/>
    <property type="match status" value="1"/>
</dbReference>
<organism evidence="13 14">
    <name type="scientific">Albula goreensis</name>
    <dbReference type="NCBI Taxonomy" id="1534307"/>
    <lineage>
        <taxon>Eukaryota</taxon>
        <taxon>Metazoa</taxon>
        <taxon>Chordata</taxon>
        <taxon>Craniata</taxon>
        <taxon>Vertebrata</taxon>
        <taxon>Euteleostomi</taxon>
        <taxon>Actinopterygii</taxon>
        <taxon>Neopterygii</taxon>
        <taxon>Teleostei</taxon>
        <taxon>Albuliformes</taxon>
        <taxon>Albulidae</taxon>
        <taxon>Albula</taxon>
    </lineage>
</organism>
<feature type="region of interest" description="Disordered" evidence="10">
    <location>
        <begin position="706"/>
        <end position="817"/>
    </location>
</feature>
<name>A0A8T3E148_9TELE</name>
<keyword evidence="4" id="KW-0808">Transferase</keyword>
<evidence type="ECO:0000313" key="14">
    <source>
        <dbReference type="Proteomes" id="UP000829720"/>
    </source>
</evidence>
<dbReference type="AlphaFoldDB" id="A0A8T3E148"/>
<dbReference type="GO" id="GO:0005524">
    <property type="term" value="F:ATP binding"/>
    <property type="evidence" value="ECO:0007669"/>
    <property type="project" value="UniProtKB-UniRule"/>
</dbReference>
<sequence length="1128" mass="124825">MVSIVDLRSSQGSSFVLKTSVSAEGLRTSLELTREEMISKSAEVNPEEELTIHGPIPPQVMGTPDTPERDVVPVNVSPIPVKKWYQIDFNPAAFCKRVFQSVYSEPLTRSDSSSQKTYITGRKESISPPSIQEPIVDLHVQRREAATFVTRIIGFPTPVVSWYKDGKPLSPSKHVKLAENSPYFSLTLVNTGSTDNGFYTCTARNSGGEVSCKAKLTVERDSGGWKHEVRKCSALVKRKRRSLQSLYKIHEEIGRGSFGVVNRVTSRESGKSFAGKFLPMRSGSRSRALNERDLLARVSHPRVACLLDSFCSRQTLVLLTELCSSHTLLDHLLSKALVKESKVGTYIQQVLEGIEHIHSQNILHLDINPSNILMTLEKEEVKICDFGLSQNIDPSRQQYSKYGMPEFVAPEIASQAPVTKGTDIWSLGVLSYLCLTCHCPFSGESDCAILLRVCEGQLSWDTPDVTSRGPLAQDFLHRTLQSEPRLRPTASECLSHEWFQRLHEDNEATDINTKNLTAFISKNRQQRSLTCYGAALVQKTIAEILASTPQETSLVGPRTQQNLDSPSLSSGSSSEYDEIETWATPLSTSLPLNLYKDQDSRCLETENLGPEFSEERYTSEVVCLEKQLEEEPELTSQLRRGDSTSSLCTDDEGSTGGKVSRESLIKSTFYSSSEELSPLSARRMLLQQKKRTKRLERSRVRLRSGFSSGLGEPLLEDMEGSAEEDTGGSQRRGSSQSSAPLTKSCSFDSDPVPYSTVHRQRRSRSLGEYSRRTPSTSELRKSGVEVDVTDTFSSQECLGQDRKNNERVEQSADTISDSHSAIELKEISPKNDKDCMAELVTKKAVEIDVLQLTAGNSTEVGLFEDVQEMTDSVFSPKRFDEGMDCHAVQTGLQEKTEEMGHLQSDIKVHSLLKPMFVESTTPVSVVQDVSELLGSQYGLKLMERPRSMDLLFKALETLEKENRAHFPKIHKSRSDEGIHKPSDLALLAPEPTKRAHSAVCGLSASEEPCGVTSVPSKELDIADITAEIVIKKADSSQELFLNTPHDEELCDSIANVQYSPPEPEVKASGSELDGMVESAEEVYPGLLDDKMSCDYLASSQNSITHLFNRGLEEACGGADAYAGLLSTF</sequence>
<feature type="compositionally biased region" description="Polar residues" evidence="10">
    <location>
        <begin position="634"/>
        <end position="648"/>
    </location>
</feature>
<dbReference type="OrthoDB" id="2570713at2759"/>
<feature type="compositionally biased region" description="Acidic residues" evidence="10">
    <location>
        <begin position="714"/>
        <end position="726"/>
    </location>
</feature>
<dbReference type="GO" id="GO:0035556">
    <property type="term" value="P:intracellular signal transduction"/>
    <property type="evidence" value="ECO:0007669"/>
    <property type="project" value="TreeGrafter"/>
</dbReference>
<evidence type="ECO:0000256" key="7">
    <source>
        <dbReference type="ARBA" id="ARBA00022840"/>
    </source>
</evidence>
<dbReference type="PROSITE" id="PS50011">
    <property type="entry name" value="PROTEIN_KINASE_DOM"/>
    <property type="match status" value="1"/>
</dbReference>
<dbReference type="Pfam" id="PF07679">
    <property type="entry name" value="I-set"/>
    <property type="match status" value="1"/>
</dbReference>
<dbReference type="GO" id="GO:0043065">
    <property type="term" value="P:positive regulation of apoptotic process"/>
    <property type="evidence" value="ECO:0007669"/>
    <property type="project" value="TreeGrafter"/>
</dbReference>
<dbReference type="InterPro" id="IPR013098">
    <property type="entry name" value="Ig_I-set"/>
</dbReference>
<evidence type="ECO:0000256" key="5">
    <source>
        <dbReference type="ARBA" id="ARBA00022741"/>
    </source>
</evidence>
<keyword evidence="6" id="KW-0418">Kinase</keyword>
<dbReference type="Pfam" id="PF00069">
    <property type="entry name" value="Pkinase"/>
    <property type="match status" value="1"/>
</dbReference>
<comment type="caution">
    <text evidence="13">The sequence shown here is derived from an EMBL/GenBank/DDBJ whole genome shotgun (WGS) entry which is preliminary data.</text>
</comment>
<dbReference type="InterPro" id="IPR036179">
    <property type="entry name" value="Ig-like_dom_sf"/>
</dbReference>
<dbReference type="PROSITE" id="PS00107">
    <property type="entry name" value="PROTEIN_KINASE_ATP"/>
    <property type="match status" value="1"/>
</dbReference>
<dbReference type="PANTHER" id="PTHR24342:SF14">
    <property type="entry name" value="DEATH-ASSOCIATED PROTEIN KINASE DAPK-1"/>
    <property type="match status" value="1"/>
</dbReference>
<keyword evidence="3" id="KW-0723">Serine/threonine-protein kinase</keyword>
<gene>
    <name evidence="13" type="ORF">AGOR_G00039970</name>
</gene>
<reference evidence="13" key="1">
    <citation type="submission" date="2021-01" db="EMBL/GenBank/DDBJ databases">
        <authorList>
            <person name="Zahm M."/>
            <person name="Roques C."/>
            <person name="Cabau C."/>
            <person name="Klopp C."/>
            <person name="Donnadieu C."/>
            <person name="Jouanno E."/>
            <person name="Lampietro C."/>
            <person name="Louis A."/>
            <person name="Herpin A."/>
            <person name="Echchiki A."/>
            <person name="Berthelot C."/>
            <person name="Parey E."/>
            <person name="Roest-Crollius H."/>
            <person name="Braasch I."/>
            <person name="Postlethwait J."/>
            <person name="Bobe J."/>
            <person name="Montfort J."/>
            <person name="Bouchez O."/>
            <person name="Begum T."/>
            <person name="Mejri S."/>
            <person name="Adams A."/>
            <person name="Chen W.-J."/>
            <person name="Guiguen Y."/>
        </authorList>
    </citation>
    <scope>NUCLEOTIDE SEQUENCE</scope>
    <source>
        <tissue evidence="13">Blood</tissue>
    </source>
</reference>
<dbReference type="SUPFAM" id="SSF56112">
    <property type="entry name" value="Protein kinase-like (PK-like)"/>
    <property type="match status" value="1"/>
</dbReference>
<dbReference type="InterPro" id="IPR000719">
    <property type="entry name" value="Prot_kinase_dom"/>
</dbReference>
<feature type="compositionally biased region" description="Basic and acidic residues" evidence="10">
    <location>
        <begin position="799"/>
        <end position="810"/>
    </location>
</feature>
<evidence type="ECO:0000256" key="2">
    <source>
        <dbReference type="ARBA" id="ARBA00022490"/>
    </source>
</evidence>
<dbReference type="InterPro" id="IPR007110">
    <property type="entry name" value="Ig-like_dom"/>
</dbReference>
<evidence type="ECO:0000256" key="3">
    <source>
        <dbReference type="ARBA" id="ARBA00022527"/>
    </source>
</evidence>
<evidence type="ECO:0000259" key="11">
    <source>
        <dbReference type="PROSITE" id="PS50011"/>
    </source>
</evidence>
<evidence type="ECO:0000256" key="10">
    <source>
        <dbReference type="SAM" id="MobiDB-lite"/>
    </source>
</evidence>
<keyword evidence="7 9" id="KW-0067">ATP-binding</keyword>
<dbReference type="InterPro" id="IPR017441">
    <property type="entry name" value="Protein_kinase_ATP_BS"/>
</dbReference>
<feature type="compositionally biased region" description="Low complexity" evidence="10">
    <location>
        <begin position="565"/>
        <end position="574"/>
    </location>
</feature>
<dbReference type="Proteomes" id="UP000829720">
    <property type="component" value="Unassembled WGS sequence"/>
</dbReference>
<dbReference type="GO" id="GO:0005737">
    <property type="term" value="C:cytoplasm"/>
    <property type="evidence" value="ECO:0007669"/>
    <property type="project" value="UniProtKB-SubCell"/>
</dbReference>
<keyword evidence="14" id="KW-1185">Reference proteome</keyword>
<dbReference type="GO" id="GO:0005634">
    <property type="term" value="C:nucleus"/>
    <property type="evidence" value="ECO:0007669"/>
    <property type="project" value="TreeGrafter"/>
</dbReference>
<dbReference type="EMBL" id="JAERUA010000003">
    <property type="protein sequence ID" value="KAI1901976.1"/>
    <property type="molecule type" value="Genomic_DNA"/>
</dbReference>
<keyword evidence="2" id="KW-0963">Cytoplasm</keyword>
<evidence type="ECO:0000256" key="9">
    <source>
        <dbReference type="PROSITE-ProRule" id="PRU10141"/>
    </source>
</evidence>
<dbReference type="InterPro" id="IPR013783">
    <property type="entry name" value="Ig-like_fold"/>
</dbReference>
<accession>A0A8T3E148</accession>
<dbReference type="PROSITE" id="PS50835">
    <property type="entry name" value="IG_LIKE"/>
    <property type="match status" value="1"/>
</dbReference>
<proteinExistence type="predicted"/>
<dbReference type="SUPFAM" id="SSF48726">
    <property type="entry name" value="Immunoglobulin"/>
    <property type="match status" value="1"/>
</dbReference>
<dbReference type="FunFam" id="2.60.40.10:FF:000425">
    <property type="entry name" value="Myosin light chain kinase"/>
    <property type="match status" value="1"/>
</dbReference>
<evidence type="ECO:0000256" key="6">
    <source>
        <dbReference type="ARBA" id="ARBA00022777"/>
    </source>
</evidence>
<feature type="compositionally biased region" description="Low complexity" evidence="10">
    <location>
        <begin position="727"/>
        <end position="738"/>
    </location>
</feature>
<feature type="domain" description="Protein kinase" evidence="11">
    <location>
        <begin position="247"/>
        <end position="499"/>
    </location>
</feature>
<feature type="region of interest" description="Disordered" evidence="10">
    <location>
        <begin position="629"/>
        <end position="660"/>
    </location>
</feature>
<feature type="binding site" evidence="9">
    <location>
        <position position="276"/>
    </location>
    <ligand>
        <name>ATP</name>
        <dbReference type="ChEBI" id="CHEBI:30616"/>
    </ligand>
</feature>